<accession>A0A4W5LNX2</accession>
<dbReference type="SUPFAM" id="SSF53335">
    <property type="entry name" value="S-adenosyl-L-methionine-dependent methyltransferases"/>
    <property type="match status" value="1"/>
</dbReference>
<keyword evidence="2" id="KW-1185">Reference proteome</keyword>
<evidence type="ECO:0008006" key="3">
    <source>
        <dbReference type="Google" id="ProtNLM"/>
    </source>
</evidence>
<dbReference type="InterPro" id="IPR029063">
    <property type="entry name" value="SAM-dependent_MTases_sf"/>
</dbReference>
<evidence type="ECO:0000313" key="1">
    <source>
        <dbReference type="Ensembl" id="ENSHHUP00000026870.1"/>
    </source>
</evidence>
<dbReference type="GeneTree" id="ENSGT00990000213923"/>
<dbReference type="Ensembl" id="ENSHHUT00000027930.1">
    <property type="protein sequence ID" value="ENSHHUP00000026870.1"/>
    <property type="gene ID" value="ENSHHUG00000017004.1"/>
</dbReference>
<dbReference type="PANTHER" id="PTHR12843">
    <property type="entry name" value="PROTEIN-LYSINE N-METHYLTRANSFERASE METTL10"/>
    <property type="match status" value="1"/>
</dbReference>
<organism evidence="1 2">
    <name type="scientific">Hucho hucho</name>
    <name type="common">huchen</name>
    <dbReference type="NCBI Taxonomy" id="62062"/>
    <lineage>
        <taxon>Eukaryota</taxon>
        <taxon>Metazoa</taxon>
        <taxon>Chordata</taxon>
        <taxon>Craniata</taxon>
        <taxon>Vertebrata</taxon>
        <taxon>Euteleostomi</taxon>
        <taxon>Actinopterygii</taxon>
        <taxon>Neopterygii</taxon>
        <taxon>Teleostei</taxon>
        <taxon>Protacanthopterygii</taxon>
        <taxon>Salmoniformes</taxon>
        <taxon>Salmonidae</taxon>
        <taxon>Salmoninae</taxon>
        <taxon>Hucho</taxon>
    </lineage>
</organism>
<dbReference type="GO" id="GO:0016279">
    <property type="term" value="F:protein-lysine N-methyltransferase activity"/>
    <property type="evidence" value="ECO:0007669"/>
    <property type="project" value="TreeGrafter"/>
</dbReference>
<sequence length="143" mass="16127">MVTKLLQLSLFCTVPHLYFPRFGEERMDQVAVILDVGKGNGILLIELIFHRNRSFCSLCRTSRNVLQTEDLSNVEVKEVDFMSCSGELSGFDLCIDKGAFDTISLNQENTEGKACYVQALRWEQLLQMLSQGERTIGNTPGML</sequence>
<dbReference type="Gene3D" id="3.40.50.150">
    <property type="entry name" value="Vaccinia Virus protein VP39"/>
    <property type="match status" value="1"/>
</dbReference>
<reference evidence="1" key="2">
    <citation type="submission" date="2025-08" db="UniProtKB">
        <authorList>
            <consortium name="Ensembl"/>
        </authorList>
    </citation>
    <scope>IDENTIFICATION</scope>
</reference>
<dbReference type="AlphaFoldDB" id="A0A4W5LNX2"/>
<evidence type="ECO:0000313" key="2">
    <source>
        <dbReference type="Proteomes" id="UP000314982"/>
    </source>
</evidence>
<name>A0A4W5LNX2_9TELE</name>
<dbReference type="PANTHER" id="PTHR12843:SF5">
    <property type="entry name" value="EEF1A LYSINE METHYLTRANSFERASE 2"/>
    <property type="match status" value="1"/>
</dbReference>
<dbReference type="Proteomes" id="UP000314982">
    <property type="component" value="Unassembled WGS sequence"/>
</dbReference>
<proteinExistence type="predicted"/>
<dbReference type="GO" id="GO:0005737">
    <property type="term" value="C:cytoplasm"/>
    <property type="evidence" value="ECO:0007669"/>
    <property type="project" value="TreeGrafter"/>
</dbReference>
<reference evidence="2" key="1">
    <citation type="submission" date="2018-06" db="EMBL/GenBank/DDBJ databases">
        <title>Genome assembly of Danube salmon.</title>
        <authorList>
            <person name="Macqueen D.J."/>
            <person name="Gundappa M.K."/>
        </authorList>
    </citation>
    <scope>NUCLEOTIDE SEQUENCE [LARGE SCALE GENOMIC DNA]</scope>
</reference>
<reference evidence="1" key="3">
    <citation type="submission" date="2025-09" db="UniProtKB">
        <authorList>
            <consortium name="Ensembl"/>
        </authorList>
    </citation>
    <scope>IDENTIFICATION</scope>
</reference>
<dbReference type="STRING" id="62062.ENSHHUP00000026870"/>
<protein>
    <recommendedName>
        <fullName evidence="3">Methyltransferase domain-containing protein</fullName>
    </recommendedName>
</protein>